<dbReference type="STRING" id="927083.DB32_000326"/>
<dbReference type="OrthoDB" id="5508208at2"/>
<dbReference type="AlphaFoldDB" id="A0A0F6VZ60"/>
<dbReference type="KEGG" id="samy:DB32_000326"/>
<keyword evidence="2" id="KW-1185">Reference proteome</keyword>
<reference evidence="1 2" key="1">
    <citation type="submission" date="2015-03" db="EMBL/GenBank/DDBJ databases">
        <title>Genome assembly of Sandaracinus amylolyticus DSM 53668.</title>
        <authorList>
            <person name="Sharma G."/>
            <person name="Subramanian S."/>
        </authorList>
    </citation>
    <scope>NUCLEOTIDE SEQUENCE [LARGE SCALE GENOMIC DNA]</scope>
    <source>
        <strain evidence="1 2">DSM 53668</strain>
    </source>
</reference>
<gene>
    <name evidence="1" type="ORF">DB32_000326</name>
</gene>
<dbReference type="SUPFAM" id="SSF48452">
    <property type="entry name" value="TPR-like"/>
    <property type="match status" value="1"/>
</dbReference>
<dbReference type="EMBL" id="CP011125">
    <property type="protein sequence ID" value="AKF03177.1"/>
    <property type="molecule type" value="Genomic_DNA"/>
</dbReference>
<accession>A0A0F6VZ60</accession>
<dbReference type="Gene3D" id="1.25.40.10">
    <property type="entry name" value="Tetratricopeptide repeat domain"/>
    <property type="match status" value="1"/>
</dbReference>
<dbReference type="RefSeq" id="WP_053230643.1">
    <property type="nucleotide sequence ID" value="NZ_CP011125.1"/>
</dbReference>
<evidence type="ECO:0000313" key="2">
    <source>
        <dbReference type="Proteomes" id="UP000034883"/>
    </source>
</evidence>
<evidence type="ECO:0000313" key="1">
    <source>
        <dbReference type="EMBL" id="AKF03177.1"/>
    </source>
</evidence>
<sequence>MTRPKEAEAPESAEDFLRLALSASDAKARARWARAGLALDSTDLDPDTQVLLLRQLYLSHVEARRLRKAVEVAEQMASIGPLRDIAHHDAARVLAALGELSDAIVQQRLAARHAPAERRSFHLWSLGTFQHWAGDVDDALRSLRRAERWATRDRAMIRAHSAYVRLTADLAVAELDAIVTALQKSPAREGYGQWLLGMIAYELGDRRKAAVHLRAWLRRHAAPDEAKTITLREELRRARTALAQIESD</sequence>
<organism evidence="1 2">
    <name type="scientific">Sandaracinus amylolyticus</name>
    <dbReference type="NCBI Taxonomy" id="927083"/>
    <lineage>
        <taxon>Bacteria</taxon>
        <taxon>Pseudomonadati</taxon>
        <taxon>Myxococcota</taxon>
        <taxon>Polyangia</taxon>
        <taxon>Polyangiales</taxon>
        <taxon>Sandaracinaceae</taxon>
        <taxon>Sandaracinus</taxon>
    </lineage>
</organism>
<dbReference type="InterPro" id="IPR011990">
    <property type="entry name" value="TPR-like_helical_dom_sf"/>
</dbReference>
<proteinExistence type="predicted"/>
<name>A0A0F6VZ60_9BACT</name>
<protein>
    <submittedName>
        <fullName evidence="1">Uncharacterized protein</fullName>
    </submittedName>
</protein>
<dbReference type="Proteomes" id="UP000034883">
    <property type="component" value="Chromosome"/>
</dbReference>